<keyword evidence="1" id="KW-0378">Hydrolase</keyword>
<dbReference type="InterPro" id="IPR005754">
    <property type="entry name" value="Sortase"/>
</dbReference>
<reference evidence="4 5" key="1">
    <citation type="submission" date="2021-08" db="EMBL/GenBank/DDBJ databases">
        <title>WGS of actinomycetes from Thailand.</title>
        <authorList>
            <person name="Thawai C."/>
        </authorList>
    </citation>
    <scope>NUCLEOTIDE SEQUENCE [LARGE SCALE GENOMIC DNA]</scope>
    <source>
        <strain evidence="4 5">PLK6-54</strain>
    </source>
</reference>
<keyword evidence="5" id="KW-1185">Reference proteome</keyword>
<evidence type="ECO:0000313" key="4">
    <source>
        <dbReference type="EMBL" id="MBY8879963.1"/>
    </source>
</evidence>
<dbReference type="Pfam" id="PF04203">
    <property type="entry name" value="Sortase"/>
    <property type="match status" value="1"/>
</dbReference>
<proteinExistence type="predicted"/>
<evidence type="ECO:0000256" key="1">
    <source>
        <dbReference type="ARBA" id="ARBA00022801"/>
    </source>
</evidence>
<dbReference type="SUPFAM" id="SSF63817">
    <property type="entry name" value="Sortase"/>
    <property type="match status" value="1"/>
</dbReference>
<feature type="region of interest" description="Disordered" evidence="2">
    <location>
        <begin position="33"/>
        <end position="56"/>
    </location>
</feature>
<dbReference type="NCBIfam" id="NF033748">
    <property type="entry name" value="class_F_sortase"/>
    <property type="match status" value="1"/>
</dbReference>
<feature type="signal peptide" evidence="3">
    <location>
        <begin position="1"/>
        <end position="23"/>
    </location>
</feature>
<name>A0ABS7QAH6_9ACTN</name>
<dbReference type="EMBL" id="JAINZZ010000025">
    <property type="protein sequence ID" value="MBY8879963.1"/>
    <property type="molecule type" value="Genomic_DNA"/>
</dbReference>
<dbReference type="InterPro" id="IPR042001">
    <property type="entry name" value="Sortase_F"/>
</dbReference>
<gene>
    <name evidence="4" type="ORF">K7862_20345</name>
</gene>
<keyword evidence="3" id="KW-0732">Signal</keyword>
<sequence>MGTSRPIALGTLVAAACLTGLLAGCGGAPSAAPAAAGTTRLPSPDAGSRPSAGAAALRPAARSVPVRLQIPDIAVDTPVMGLGLASDGTVEVPPVRAHSPAGWYRGSPTPGQIGPSVLLGHVTVGRYGDGVFLKLSRLTPGARIVVGLRDGVSTTFTVDAVRTVAKDRFPTQAVYGNTDRPEVRLITCGGPRTGSGYLDNVIVFASLTAVTPP</sequence>
<dbReference type="PROSITE" id="PS51257">
    <property type="entry name" value="PROKAR_LIPOPROTEIN"/>
    <property type="match status" value="1"/>
</dbReference>
<dbReference type="RefSeq" id="WP_222964534.1">
    <property type="nucleotide sequence ID" value="NZ_JAINZZ010000025.1"/>
</dbReference>
<comment type="caution">
    <text evidence="4">The sequence shown here is derived from an EMBL/GenBank/DDBJ whole genome shotgun (WGS) entry which is preliminary data.</text>
</comment>
<evidence type="ECO:0000313" key="5">
    <source>
        <dbReference type="Proteomes" id="UP000778578"/>
    </source>
</evidence>
<dbReference type="InterPro" id="IPR023365">
    <property type="entry name" value="Sortase_dom-sf"/>
</dbReference>
<protein>
    <submittedName>
        <fullName evidence="4">Class F sortase</fullName>
    </submittedName>
</protein>
<dbReference type="Proteomes" id="UP000778578">
    <property type="component" value="Unassembled WGS sequence"/>
</dbReference>
<feature type="chain" id="PRO_5046583221" evidence="3">
    <location>
        <begin position="24"/>
        <end position="213"/>
    </location>
</feature>
<accession>A0ABS7QAH6</accession>
<organism evidence="4 5">
    <name type="scientific">Actinacidiphila acidipaludis</name>
    <dbReference type="NCBI Taxonomy" id="2873382"/>
    <lineage>
        <taxon>Bacteria</taxon>
        <taxon>Bacillati</taxon>
        <taxon>Actinomycetota</taxon>
        <taxon>Actinomycetes</taxon>
        <taxon>Kitasatosporales</taxon>
        <taxon>Streptomycetaceae</taxon>
        <taxon>Actinacidiphila</taxon>
    </lineage>
</organism>
<dbReference type="Gene3D" id="2.40.260.10">
    <property type="entry name" value="Sortase"/>
    <property type="match status" value="1"/>
</dbReference>
<evidence type="ECO:0000256" key="2">
    <source>
        <dbReference type="SAM" id="MobiDB-lite"/>
    </source>
</evidence>
<evidence type="ECO:0000256" key="3">
    <source>
        <dbReference type="SAM" id="SignalP"/>
    </source>
</evidence>
<dbReference type="CDD" id="cd05829">
    <property type="entry name" value="Sortase_F"/>
    <property type="match status" value="1"/>
</dbReference>